<organism evidence="2 3">
    <name type="scientific">Meganyctiphanes norvegica</name>
    <name type="common">Northern krill</name>
    <name type="synonym">Thysanopoda norvegica</name>
    <dbReference type="NCBI Taxonomy" id="48144"/>
    <lineage>
        <taxon>Eukaryota</taxon>
        <taxon>Metazoa</taxon>
        <taxon>Ecdysozoa</taxon>
        <taxon>Arthropoda</taxon>
        <taxon>Crustacea</taxon>
        <taxon>Multicrustacea</taxon>
        <taxon>Malacostraca</taxon>
        <taxon>Eumalacostraca</taxon>
        <taxon>Eucarida</taxon>
        <taxon>Euphausiacea</taxon>
        <taxon>Euphausiidae</taxon>
        <taxon>Meganyctiphanes</taxon>
    </lineage>
</organism>
<feature type="non-terminal residue" evidence="2">
    <location>
        <position position="111"/>
    </location>
</feature>
<feature type="non-terminal residue" evidence="2">
    <location>
        <position position="1"/>
    </location>
</feature>
<accession>A0AAV2QPG4</accession>
<sequence length="111" mass="12544">AVPQGSVLGPILFLIFINDLPKCVDCPVCLFADDSKIYCMVPIINSNKPELEGAHEKLQKDLHELIDWATKWKMYFNDAKCKIIHIGYGNTKNEYSLNGTILAETTEEKDL</sequence>
<comment type="caution">
    <text evidence="2">The sequence shown here is derived from an EMBL/GenBank/DDBJ whole genome shotgun (WGS) entry which is preliminary data.</text>
</comment>
<proteinExistence type="predicted"/>
<dbReference type="Proteomes" id="UP001497623">
    <property type="component" value="Unassembled WGS sequence"/>
</dbReference>
<dbReference type="Pfam" id="PF00078">
    <property type="entry name" value="RVT_1"/>
    <property type="match status" value="1"/>
</dbReference>
<dbReference type="PANTHER" id="PTHR33332">
    <property type="entry name" value="REVERSE TRANSCRIPTASE DOMAIN-CONTAINING PROTEIN"/>
    <property type="match status" value="1"/>
</dbReference>
<dbReference type="PROSITE" id="PS50878">
    <property type="entry name" value="RT_POL"/>
    <property type="match status" value="1"/>
</dbReference>
<evidence type="ECO:0000313" key="2">
    <source>
        <dbReference type="EMBL" id="CAL4095021.1"/>
    </source>
</evidence>
<feature type="domain" description="Reverse transcriptase" evidence="1">
    <location>
        <begin position="1"/>
        <end position="102"/>
    </location>
</feature>
<dbReference type="InterPro" id="IPR000477">
    <property type="entry name" value="RT_dom"/>
</dbReference>
<protein>
    <recommendedName>
        <fullName evidence="1">Reverse transcriptase domain-containing protein</fullName>
    </recommendedName>
</protein>
<dbReference type="AlphaFoldDB" id="A0AAV2QPG4"/>
<keyword evidence="3" id="KW-1185">Reference proteome</keyword>
<gene>
    <name evidence="2" type="ORF">MNOR_LOCUS15302</name>
</gene>
<reference evidence="2 3" key="1">
    <citation type="submission" date="2024-05" db="EMBL/GenBank/DDBJ databases">
        <authorList>
            <person name="Wallberg A."/>
        </authorList>
    </citation>
    <scope>NUCLEOTIDE SEQUENCE [LARGE SCALE GENOMIC DNA]</scope>
</reference>
<evidence type="ECO:0000259" key="1">
    <source>
        <dbReference type="PROSITE" id="PS50878"/>
    </source>
</evidence>
<evidence type="ECO:0000313" key="3">
    <source>
        <dbReference type="Proteomes" id="UP001497623"/>
    </source>
</evidence>
<name>A0AAV2QPG4_MEGNR</name>
<dbReference type="EMBL" id="CAXKWB010009514">
    <property type="protein sequence ID" value="CAL4095021.1"/>
    <property type="molecule type" value="Genomic_DNA"/>
</dbReference>